<proteinExistence type="predicted"/>
<evidence type="ECO:0000313" key="1">
    <source>
        <dbReference type="EMBL" id="KLJ06380.1"/>
    </source>
</evidence>
<comment type="caution">
    <text evidence="1">The sequence shown here is derived from an EMBL/GenBank/DDBJ whole genome shotgun (WGS) entry which is preliminary data.</text>
</comment>
<sequence>MTGRVHPRPNPMQQPWKLGTGRNQNVSSYQFAIDLFSLLLPRLSWMTCIPLPPVLHLFTTKSAVLASLVCFRTCVHERQIPPQITPYAAEQL</sequence>
<dbReference type="Proteomes" id="UP000053573">
    <property type="component" value="Unassembled WGS sequence"/>
</dbReference>
<organism evidence="1 2">
    <name type="scientific">Blastomyces silverae</name>
    <dbReference type="NCBI Taxonomy" id="2060906"/>
    <lineage>
        <taxon>Eukaryota</taxon>
        <taxon>Fungi</taxon>
        <taxon>Dikarya</taxon>
        <taxon>Ascomycota</taxon>
        <taxon>Pezizomycotina</taxon>
        <taxon>Eurotiomycetes</taxon>
        <taxon>Eurotiomycetidae</taxon>
        <taxon>Onygenales</taxon>
        <taxon>Ajellomycetaceae</taxon>
        <taxon>Blastomyces</taxon>
    </lineage>
</organism>
<accession>A0A0H1B4S6</accession>
<feature type="non-terminal residue" evidence="1">
    <location>
        <position position="92"/>
    </location>
</feature>
<dbReference type="AlphaFoldDB" id="A0A0H1B4S6"/>
<evidence type="ECO:0000313" key="2">
    <source>
        <dbReference type="Proteomes" id="UP000053573"/>
    </source>
</evidence>
<protein>
    <submittedName>
        <fullName evidence="1">Uncharacterized protein</fullName>
    </submittedName>
</protein>
<gene>
    <name evidence="1" type="ORF">EMPG_10209</name>
</gene>
<dbReference type="OrthoDB" id="10635597at2759"/>
<keyword evidence="2" id="KW-1185">Reference proteome</keyword>
<dbReference type="EMBL" id="LDEV01003136">
    <property type="protein sequence ID" value="KLJ06380.1"/>
    <property type="molecule type" value="Genomic_DNA"/>
</dbReference>
<reference evidence="2" key="1">
    <citation type="journal article" date="2015" name="PLoS Genet.">
        <title>The dynamic genome and transcriptome of the human fungal pathogen Blastomyces and close relative Emmonsia.</title>
        <authorList>
            <person name="Munoz J.F."/>
            <person name="Gauthier G.M."/>
            <person name="Desjardins C.A."/>
            <person name="Gallo J.E."/>
            <person name="Holder J."/>
            <person name="Sullivan T.D."/>
            <person name="Marty A.J."/>
            <person name="Carmen J.C."/>
            <person name="Chen Z."/>
            <person name="Ding L."/>
            <person name="Gujja S."/>
            <person name="Magrini V."/>
            <person name="Misas E."/>
            <person name="Mitreva M."/>
            <person name="Priest M."/>
            <person name="Saif S."/>
            <person name="Whiston E.A."/>
            <person name="Young S."/>
            <person name="Zeng Q."/>
            <person name="Goldman W.E."/>
            <person name="Mardis E.R."/>
            <person name="Taylor J.W."/>
            <person name="McEwen J.G."/>
            <person name="Clay O.K."/>
            <person name="Klein B.S."/>
            <person name="Cuomo C.A."/>
        </authorList>
    </citation>
    <scope>NUCLEOTIDE SEQUENCE [LARGE SCALE GENOMIC DNA]</scope>
    <source>
        <strain evidence="2">UAMH 139</strain>
    </source>
</reference>
<name>A0A0H1B4S6_9EURO</name>